<feature type="compositionally biased region" description="Polar residues" evidence="15">
    <location>
        <begin position="127"/>
        <end position="141"/>
    </location>
</feature>
<keyword evidence="8" id="KW-0472">Membrane</keyword>
<dbReference type="GO" id="GO:0030838">
    <property type="term" value="P:positive regulation of actin filament polymerization"/>
    <property type="evidence" value="ECO:0007669"/>
    <property type="project" value="TreeGrafter"/>
</dbReference>
<dbReference type="CDD" id="cd11915">
    <property type="entry name" value="SH3_Irsp53"/>
    <property type="match status" value="1"/>
</dbReference>
<dbReference type="PANTHER" id="PTHR14206">
    <property type="entry name" value="BRAIN-SPECIFIC ANGIOGENESIS INHIBITOR 1-ASSOCIATED PROTEIN 2"/>
    <property type="match status" value="1"/>
</dbReference>
<keyword evidence="7" id="KW-0175">Coiled coil</keyword>
<feature type="compositionally biased region" description="Acidic residues" evidence="15">
    <location>
        <begin position="143"/>
        <end position="156"/>
    </location>
</feature>
<reference evidence="18 19" key="1">
    <citation type="submission" date="2014-04" db="EMBL/GenBank/DDBJ databases">
        <title>Genome evolution of avian class.</title>
        <authorList>
            <person name="Zhang G."/>
            <person name="Li C."/>
        </authorList>
    </citation>
    <scope>NUCLEOTIDE SEQUENCE [LARGE SCALE GENOMIC DNA]</scope>
    <source>
        <strain evidence="18">BGI_N306</strain>
    </source>
</reference>
<dbReference type="Pfam" id="PF07653">
    <property type="entry name" value="SH3_2"/>
    <property type="match status" value="1"/>
</dbReference>
<dbReference type="GO" id="GO:0005654">
    <property type="term" value="C:nucleoplasm"/>
    <property type="evidence" value="ECO:0007669"/>
    <property type="project" value="TreeGrafter"/>
</dbReference>
<dbReference type="PROSITE" id="PS51338">
    <property type="entry name" value="IMD"/>
    <property type="match status" value="1"/>
</dbReference>
<dbReference type="SUPFAM" id="SSF50044">
    <property type="entry name" value="SH3-domain"/>
    <property type="match status" value="1"/>
</dbReference>
<dbReference type="GO" id="GO:0051764">
    <property type="term" value="P:actin crosslink formation"/>
    <property type="evidence" value="ECO:0007669"/>
    <property type="project" value="TreeGrafter"/>
</dbReference>
<protein>
    <recommendedName>
        <fullName evidence="12">BAR/IMD domain-containing adapter protein 2</fullName>
    </recommendedName>
    <alternativeName>
        <fullName evidence="13">Brain-specific angiogenesis inhibitor 1-associated protein 2</fullName>
    </alternativeName>
</protein>
<dbReference type="STRING" id="30419.A0A091WET1"/>
<dbReference type="InterPro" id="IPR013606">
    <property type="entry name" value="I-BAR_dom"/>
</dbReference>
<keyword evidence="19" id="KW-1185">Reference proteome</keyword>
<evidence type="ECO:0000256" key="8">
    <source>
        <dbReference type="ARBA" id="ARBA00023136"/>
    </source>
</evidence>
<feature type="region of interest" description="Disordered" evidence="15">
    <location>
        <begin position="276"/>
        <end position="351"/>
    </location>
</feature>
<accession>A0A091WET1</accession>
<sequence>TIMEQFNPSLRNFISMGKTYEKALASMTYAAKGYFDALVKMGELASESQGSKELGDVLFQMAEVHRQIQNQLEEMLKSFHNELLTQLEQKVELDSRYLSVSEGLTLSGSTGDGSGISTAPVPAARTLSSGAQQQDKGQRAQTEAEEAPAEDEEELLPSEGDGALAQAAQRGCPSLEIFQPRLATVLCSLLLGKEMLTQKLPLWQQSCSDPNKIPDRAIQLMQQMAASSNGTIMPSALSTSKSNLIISDPIPGAKPLPVPPELAPFVGRMSAQEAMPVMNGASGPDSDGYNHWSEMKPAQPKSLSPPQPQKQLSDSYSNTLPVRKNVPPKNSYASAENKTLPRSSSMAAGLERNGRTRVQAIFSHAAGDNSTLLSFKEGDLITLLVPEARDGWHYGESEKTKMRGWFPFSYTRVLDSDGSERVHASLQQGKSSSTGNLLDKDDIALPPPDYGMASQAFPPQGISAFKQRPYSVAVPAFSQ</sequence>
<dbReference type="PROSITE" id="PS50002">
    <property type="entry name" value="SH3"/>
    <property type="match status" value="1"/>
</dbReference>
<evidence type="ECO:0000256" key="2">
    <source>
        <dbReference type="ARBA" id="ARBA00004245"/>
    </source>
</evidence>
<keyword evidence="10" id="KW-0966">Cell projection</keyword>
<evidence type="ECO:0000256" key="7">
    <source>
        <dbReference type="ARBA" id="ARBA00023054"/>
    </source>
</evidence>
<evidence type="ECO:0000256" key="1">
    <source>
        <dbReference type="ARBA" id="ARBA00004170"/>
    </source>
</evidence>
<evidence type="ECO:0000256" key="11">
    <source>
        <dbReference type="ARBA" id="ARBA00025545"/>
    </source>
</evidence>
<dbReference type="SUPFAM" id="SSF103657">
    <property type="entry name" value="BAR/IMD domain-like"/>
    <property type="match status" value="1"/>
</dbReference>
<keyword evidence="9" id="KW-0206">Cytoskeleton</keyword>
<evidence type="ECO:0000256" key="4">
    <source>
        <dbReference type="ARBA" id="ARBA00022443"/>
    </source>
</evidence>
<comment type="subcellular location">
    <subcellularLocation>
        <location evidence="3">Cell projection</location>
        <location evidence="3">Filopodium</location>
    </subcellularLocation>
    <subcellularLocation>
        <location evidence="2">Cytoplasm</location>
        <location evidence="2">Cytoskeleton</location>
    </subcellularLocation>
    <subcellularLocation>
        <location evidence="1">Membrane</location>
        <topology evidence="1">Peripheral membrane protein</topology>
    </subcellularLocation>
</comment>
<feature type="non-terminal residue" evidence="18">
    <location>
        <position position="479"/>
    </location>
</feature>
<dbReference type="GO" id="GO:0007009">
    <property type="term" value="P:plasma membrane organization"/>
    <property type="evidence" value="ECO:0007669"/>
    <property type="project" value="InterPro"/>
</dbReference>
<dbReference type="GO" id="GO:0030175">
    <property type="term" value="C:filopodium"/>
    <property type="evidence" value="ECO:0007669"/>
    <property type="project" value="UniProtKB-SubCell"/>
</dbReference>
<dbReference type="FunFam" id="1.20.1270.60:FF:000011">
    <property type="entry name" value="Brain-specific angiogenesis inhibitor 1-associated protein 2"/>
    <property type="match status" value="1"/>
</dbReference>
<comment type="function">
    <text evidence="11">Adapter protein that links membrane-bound small G-proteins to cytoplasmic effector proteins. Necessary for CDC42-mediated reorganization of the actin cytoskeleton and for RAC1-mediated membrane ruffling. Involved in the regulation of the actin cytoskeleton by WASF family members and the Arp2/3 complex. Plays a role in neurite growth. Acts syngeristically with ENAH to promote filipodia formation. Plays a role in the reorganization of the actin cytoskeleton in response to bacterial infection. Participates in actin bundling when associated with EPS8, promoting filopodial protrusions.</text>
</comment>
<keyword evidence="4 14" id="KW-0728">SH3 domain</keyword>
<organism evidence="18 19">
    <name type="scientific">Opisthocomus hoazin</name>
    <name type="common">Hoatzin</name>
    <name type="synonym">Phasianus hoazin</name>
    <dbReference type="NCBI Taxonomy" id="30419"/>
    <lineage>
        <taxon>Eukaryota</taxon>
        <taxon>Metazoa</taxon>
        <taxon>Chordata</taxon>
        <taxon>Craniata</taxon>
        <taxon>Vertebrata</taxon>
        <taxon>Euteleostomi</taxon>
        <taxon>Archelosauria</taxon>
        <taxon>Archosauria</taxon>
        <taxon>Dinosauria</taxon>
        <taxon>Saurischia</taxon>
        <taxon>Theropoda</taxon>
        <taxon>Coelurosauria</taxon>
        <taxon>Aves</taxon>
        <taxon>Neognathae</taxon>
        <taxon>Neoaves</taxon>
        <taxon>Opisthocomiformes</taxon>
        <taxon>Opisthocomidae</taxon>
        <taxon>Opisthocomus</taxon>
    </lineage>
</organism>
<feature type="non-terminal residue" evidence="18">
    <location>
        <position position="1"/>
    </location>
</feature>
<dbReference type="InterPro" id="IPR027681">
    <property type="entry name" value="IRSp53/IRTKS/Pinkbar"/>
</dbReference>
<evidence type="ECO:0000256" key="9">
    <source>
        <dbReference type="ARBA" id="ARBA00023212"/>
    </source>
</evidence>
<evidence type="ECO:0000259" key="16">
    <source>
        <dbReference type="PROSITE" id="PS50002"/>
    </source>
</evidence>
<evidence type="ECO:0000313" key="18">
    <source>
        <dbReference type="EMBL" id="KFR14049.1"/>
    </source>
</evidence>
<keyword evidence="6" id="KW-0597">Phosphoprotein</keyword>
<dbReference type="GO" id="GO:0005829">
    <property type="term" value="C:cytosol"/>
    <property type="evidence" value="ECO:0007669"/>
    <property type="project" value="TreeGrafter"/>
</dbReference>
<evidence type="ECO:0000256" key="14">
    <source>
        <dbReference type="PROSITE-ProRule" id="PRU00192"/>
    </source>
</evidence>
<feature type="domain" description="IMD" evidence="17">
    <location>
        <begin position="1"/>
        <end position="99"/>
    </location>
</feature>
<evidence type="ECO:0000256" key="3">
    <source>
        <dbReference type="ARBA" id="ARBA00004486"/>
    </source>
</evidence>
<dbReference type="GO" id="GO:0030182">
    <property type="term" value="P:neuron differentiation"/>
    <property type="evidence" value="ECO:0007669"/>
    <property type="project" value="UniProtKB-ARBA"/>
</dbReference>
<name>A0A091WET1_OPIHO</name>
<dbReference type="Pfam" id="PF08397">
    <property type="entry name" value="IMD"/>
    <property type="match status" value="1"/>
</dbReference>
<proteinExistence type="predicted"/>
<keyword evidence="5" id="KW-0963">Cytoplasm</keyword>
<evidence type="ECO:0000256" key="10">
    <source>
        <dbReference type="ARBA" id="ARBA00023273"/>
    </source>
</evidence>
<dbReference type="GO" id="GO:0005856">
    <property type="term" value="C:cytoskeleton"/>
    <property type="evidence" value="ECO:0007669"/>
    <property type="project" value="UniProtKB-SubCell"/>
</dbReference>
<dbReference type="AlphaFoldDB" id="A0A091WET1"/>
<dbReference type="Proteomes" id="UP000053605">
    <property type="component" value="Unassembled WGS sequence"/>
</dbReference>
<dbReference type="InterPro" id="IPR001452">
    <property type="entry name" value="SH3_domain"/>
</dbReference>
<evidence type="ECO:0000256" key="15">
    <source>
        <dbReference type="SAM" id="MobiDB-lite"/>
    </source>
</evidence>
<dbReference type="Gene3D" id="2.30.30.40">
    <property type="entry name" value="SH3 Domains"/>
    <property type="match status" value="1"/>
</dbReference>
<dbReference type="InterPro" id="IPR027267">
    <property type="entry name" value="AH/BAR_dom_sf"/>
</dbReference>
<evidence type="ECO:0000256" key="13">
    <source>
        <dbReference type="ARBA" id="ARBA00044812"/>
    </source>
</evidence>
<evidence type="ECO:0000256" key="5">
    <source>
        <dbReference type="ARBA" id="ARBA00022490"/>
    </source>
</evidence>
<feature type="compositionally biased region" description="Polar residues" evidence="15">
    <location>
        <begin position="331"/>
        <end position="346"/>
    </location>
</feature>
<dbReference type="EMBL" id="KK735428">
    <property type="protein sequence ID" value="KFR14049.1"/>
    <property type="molecule type" value="Genomic_DNA"/>
</dbReference>
<dbReference type="Gene3D" id="1.20.1270.60">
    <property type="entry name" value="Arfaptin homology (AH) domain/BAR domain"/>
    <property type="match status" value="2"/>
</dbReference>
<evidence type="ECO:0000259" key="17">
    <source>
        <dbReference type="PROSITE" id="PS51338"/>
    </source>
</evidence>
<dbReference type="InterPro" id="IPR035594">
    <property type="entry name" value="BAIP2_SH3"/>
</dbReference>
<gene>
    <name evidence="18" type="ORF">N306_00874</name>
</gene>
<dbReference type="PhylomeDB" id="A0A091WET1"/>
<dbReference type="FunFam" id="2.30.30.40:FF:000018">
    <property type="entry name" value="Brain-specific angiogenesis inhibitor 1-associated protein 2"/>
    <property type="match status" value="1"/>
</dbReference>
<feature type="region of interest" description="Disordered" evidence="15">
    <location>
        <begin position="424"/>
        <end position="457"/>
    </location>
</feature>
<feature type="compositionally biased region" description="Polar residues" evidence="15">
    <location>
        <begin position="425"/>
        <end position="436"/>
    </location>
</feature>
<evidence type="ECO:0000256" key="6">
    <source>
        <dbReference type="ARBA" id="ARBA00022553"/>
    </source>
</evidence>
<feature type="domain" description="SH3" evidence="16">
    <location>
        <begin position="353"/>
        <end position="416"/>
    </location>
</feature>
<dbReference type="GO" id="GO:0016020">
    <property type="term" value="C:membrane"/>
    <property type="evidence" value="ECO:0007669"/>
    <property type="project" value="UniProtKB-SubCell"/>
</dbReference>
<dbReference type="PANTHER" id="PTHR14206:SF3">
    <property type="entry name" value="BRAIN-SPECIFIC ANGIOGENESIS INHIBITOR 1-ASSOCIATED PROTEIN 2"/>
    <property type="match status" value="1"/>
</dbReference>
<dbReference type="SMART" id="SM00326">
    <property type="entry name" value="SH3"/>
    <property type="match status" value="1"/>
</dbReference>
<feature type="region of interest" description="Disordered" evidence="15">
    <location>
        <begin position="127"/>
        <end position="156"/>
    </location>
</feature>
<evidence type="ECO:0000256" key="12">
    <source>
        <dbReference type="ARBA" id="ARBA00044790"/>
    </source>
</evidence>
<evidence type="ECO:0000313" key="19">
    <source>
        <dbReference type="Proteomes" id="UP000053605"/>
    </source>
</evidence>
<dbReference type="InterPro" id="IPR036028">
    <property type="entry name" value="SH3-like_dom_sf"/>
</dbReference>
<dbReference type="GO" id="GO:0051017">
    <property type="term" value="P:actin filament bundle assembly"/>
    <property type="evidence" value="ECO:0007669"/>
    <property type="project" value="TreeGrafter"/>
</dbReference>